<protein>
    <recommendedName>
        <fullName evidence="4">Transmembrane protein</fullName>
    </recommendedName>
</protein>
<dbReference type="OrthoDB" id="3550824at2759"/>
<sequence length="364" mass="40748">MEELVLPTTASPPDPLGIANVISLYGPGAWAGWILVNVTGCFVVFCRPQSRRIHGVLVSILMMNWAAIDLLHQVQILDTSPRQDSNEQPEQKINTGPIAAAIILTYWGLCAHVFQLFLCVSKEASEAQRWRISLRTGILLGGAIIPSLALTSLLHILDPFFGSDTNSVRSLIDEDIPAFYYEGIDADKHWVYLQHAAMLGLWCGVFVALFSLLLAMQVWCPKSFLRSINRVFGKDASSCLFNCAVVAVPMAAIPFAFFSGARFFLEFFLVVAFLYPMALWLIPLRLCGYVFFAFSSGFEGVESSCYLMPCSPQRIDRWDQTLALMAGMVLFGVDLGPEILRIVRRWIKFSRGRYLDLMSFYTLL</sequence>
<evidence type="ECO:0000313" key="2">
    <source>
        <dbReference type="EMBL" id="KAF2262824.1"/>
    </source>
</evidence>
<keyword evidence="1" id="KW-0472">Membrane</keyword>
<feature type="transmembrane region" description="Helical" evidence="1">
    <location>
        <begin position="199"/>
        <end position="219"/>
    </location>
</feature>
<keyword evidence="1" id="KW-1133">Transmembrane helix</keyword>
<dbReference type="EMBL" id="ML986635">
    <property type="protein sequence ID" value="KAF2262824.1"/>
    <property type="molecule type" value="Genomic_DNA"/>
</dbReference>
<gene>
    <name evidence="2" type="ORF">CC78DRAFT_582149</name>
</gene>
<comment type="caution">
    <text evidence="2">The sequence shown here is derived from an EMBL/GenBank/DDBJ whole genome shotgun (WGS) entry which is preliminary data.</text>
</comment>
<feature type="transmembrane region" description="Helical" evidence="1">
    <location>
        <begin position="239"/>
        <end position="257"/>
    </location>
</feature>
<reference evidence="3" key="1">
    <citation type="journal article" date="2020" name="Stud. Mycol.">
        <title>101 Dothideomycetes genomes: A test case for predicting lifestyles and emergence of pathogens.</title>
        <authorList>
            <person name="Haridas S."/>
            <person name="Albert R."/>
            <person name="Binder M."/>
            <person name="Bloem J."/>
            <person name="LaButti K."/>
            <person name="Salamov A."/>
            <person name="Andreopoulos B."/>
            <person name="Baker S."/>
            <person name="Barry K."/>
            <person name="Bills G."/>
            <person name="Bluhm B."/>
            <person name="Cannon C."/>
            <person name="Castanera R."/>
            <person name="Culley D."/>
            <person name="Daum C."/>
            <person name="Ezra D."/>
            <person name="Gonzalez J."/>
            <person name="Henrissat B."/>
            <person name="Kuo A."/>
            <person name="Liang C."/>
            <person name="Lipzen A."/>
            <person name="Lutzoni F."/>
            <person name="Magnuson J."/>
            <person name="Mondo S."/>
            <person name="Nolan M."/>
            <person name="Ohm R."/>
            <person name="Pangilinan J."/>
            <person name="Park H.-J."/>
            <person name="Ramirez L."/>
            <person name="Alfaro M."/>
            <person name="Sun H."/>
            <person name="Tritt A."/>
            <person name="Yoshinaga Y."/>
            <person name="Zwiers L.-H."/>
            <person name="Turgeon B."/>
            <person name="Goodwin S."/>
            <person name="Spatafora J."/>
            <person name="Crous P."/>
            <person name="Grigoriev I."/>
        </authorList>
    </citation>
    <scope>NUCLEOTIDE SEQUENCE [LARGE SCALE GENOMIC DNA]</scope>
    <source>
        <strain evidence="3">CBS 304.66</strain>
    </source>
</reference>
<evidence type="ECO:0000313" key="3">
    <source>
        <dbReference type="Proteomes" id="UP000800093"/>
    </source>
</evidence>
<feature type="transmembrane region" description="Helical" evidence="1">
    <location>
        <begin position="263"/>
        <end position="282"/>
    </location>
</feature>
<organism evidence="2 3">
    <name type="scientific">Lojkania enalia</name>
    <dbReference type="NCBI Taxonomy" id="147567"/>
    <lineage>
        <taxon>Eukaryota</taxon>
        <taxon>Fungi</taxon>
        <taxon>Dikarya</taxon>
        <taxon>Ascomycota</taxon>
        <taxon>Pezizomycotina</taxon>
        <taxon>Dothideomycetes</taxon>
        <taxon>Pleosporomycetidae</taxon>
        <taxon>Pleosporales</taxon>
        <taxon>Pleosporales incertae sedis</taxon>
        <taxon>Lojkania</taxon>
    </lineage>
</organism>
<evidence type="ECO:0000256" key="1">
    <source>
        <dbReference type="SAM" id="Phobius"/>
    </source>
</evidence>
<dbReference type="AlphaFoldDB" id="A0A9P4K4L8"/>
<accession>A0A9P4K4L8</accession>
<proteinExistence type="predicted"/>
<dbReference type="Proteomes" id="UP000800093">
    <property type="component" value="Unassembled WGS sequence"/>
</dbReference>
<name>A0A9P4K4L8_9PLEO</name>
<feature type="transmembrane region" description="Helical" evidence="1">
    <location>
        <begin position="132"/>
        <end position="157"/>
    </location>
</feature>
<feature type="transmembrane region" description="Helical" evidence="1">
    <location>
        <begin position="57"/>
        <end position="77"/>
    </location>
</feature>
<feature type="transmembrane region" description="Helical" evidence="1">
    <location>
        <begin position="22"/>
        <end position="45"/>
    </location>
</feature>
<feature type="transmembrane region" description="Helical" evidence="1">
    <location>
        <begin position="97"/>
        <end position="120"/>
    </location>
</feature>
<keyword evidence="3" id="KW-1185">Reference proteome</keyword>
<evidence type="ECO:0008006" key="4">
    <source>
        <dbReference type="Google" id="ProtNLM"/>
    </source>
</evidence>
<keyword evidence="1" id="KW-0812">Transmembrane</keyword>